<reference evidence="1" key="1">
    <citation type="journal article" date="2023" name="Mol. Ecol. Resour.">
        <title>Chromosome-level genome assembly of a triploid poplar Populus alba 'Berolinensis'.</title>
        <authorList>
            <person name="Chen S."/>
            <person name="Yu Y."/>
            <person name="Wang X."/>
            <person name="Wang S."/>
            <person name="Zhang T."/>
            <person name="Zhou Y."/>
            <person name="He R."/>
            <person name="Meng N."/>
            <person name="Wang Y."/>
            <person name="Liu W."/>
            <person name="Liu Z."/>
            <person name="Liu J."/>
            <person name="Guo Q."/>
            <person name="Huang H."/>
            <person name="Sederoff R.R."/>
            <person name="Wang G."/>
            <person name="Qu G."/>
            <person name="Chen S."/>
        </authorList>
    </citation>
    <scope>NUCLEOTIDE SEQUENCE</scope>
    <source>
        <strain evidence="1">SC-2020</strain>
    </source>
</reference>
<sequence length="97" mass="10697">MWVEMGCGGGKQKLLEDCTATPNPNCRCSHCYGNGSRGFTLDPGNLLVFLCMRHVIALKDLKQLIKLICPSKMQENTSSFKSSLCSLTNYGDSLYLT</sequence>
<protein>
    <submittedName>
        <fullName evidence="1">Uncharacterized protein</fullName>
    </submittedName>
</protein>
<evidence type="ECO:0000313" key="2">
    <source>
        <dbReference type="Proteomes" id="UP001164929"/>
    </source>
</evidence>
<name>A0AAD6M0Q8_9ROSI</name>
<proteinExistence type="predicted"/>
<evidence type="ECO:0000313" key="1">
    <source>
        <dbReference type="EMBL" id="KAJ6976804.1"/>
    </source>
</evidence>
<dbReference type="AlphaFoldDB" id="A0AAD6M0Q8"/>
<comment type="caution">
    <text evidence="1">The sequence shown here is derived from an EMBL/GenBank/DDBJ whole genome shotgun (WGS) entry which is preliminary data.</text>
</comment>
<gene>
    <name evidence="1" type="ORF">NC653_028848</name>
</gene>
<keyword evidence="2" id="KW-1185">Reference proteome</keyword>
<dbReference type="Proteomes" id="UP001164929">
    <property type="component" value="Chromosome 12"/>
</dbReference>
<accession>A0AAD6M0Q8</accession>
<organism evidence="1 2">
    <name type="scientific">Populus alba x Populus x berolinensis</name>
    <dbReference type="NCBI Taxonomy" id="444605"/>
    <lineage>
        <taxon>Eukaryota</taxon>
        <taxon>Viridiplantae</taxon>
        <taxon>Streptophyta</taxon>
        <taxon>Embryophyta</taxon>
        <taxon>Tracheophyta</taxon>
        <taxon>Spermatophyta</taxon>
        <taxon>Magnoliopsida</taxon>
        <taxon>eudicotyledons</taxon>
        <taxon>Gunneridae</taxon>
        <taxon>Pentapetalae</taxon>
        <taxon>rosids</taxon>
        <taxon>fabids</taxon>
        <taxon>Malpighiales</taxon>
        <taxon>Salicaceae</taxon>
        <taxon>Saliceae</taxon>
        <taxon>Populus</taxon>
    </lineage>
</organism>
<dbReference type="EMBL" id="JAQIZT010000012">
    <property type="protein sequence ID" value="KAJ6976804.1"/>
    <property type="molecule type" value="Genomic_DNA"/>
</dbReference>